<feature type="region of interest" description="Disordered" evidence="1">
    <location>
        <begin position="44"/>
        <end position="86"/>
    </location>
</feature>
<name>A0A5B7DLI8_PORTR</name>
<comment type="caution">
    <text evidence="2">The sequence shown here is derived from an EMBL/GenBank/DDBJ whole genome shotgun (WGS) entry which is preliminary data.</text>
</comment>
<feature type="compositionally biased region" description="Basic residues" evidence="1">
    <location>
        <begin position="48"/>
        <end position="58"/>
    </location>
</feature>
<evidence type="ECO:0000313" key="3">
    <source>
        <dbReference type="Proteomes" id="UP000324222"/>
    </source>
</evidence>
<feature type="compositionally biased region" description="Acidic residues" evidence="1">
    <location>
        <begin position="62"/>
        <end position="78"/>
    </location>
</feature>
<accession>A0A5B7DLI8</accession>
<reference evidence="2 3" key="1">
    <citation type="submission" date="2019-05" db="EMBL/GenBank/DDBJ databases">
        <title>Another draft genome of Portunus trituberculatus and its Hox gene families provides insights of decapod evolution.</title>
        <authorList>
            <person name="Jeong J.-H."/>
            <person name="Song I."/>
            <person name="Kim S."/>
            <person name="Choi T."/>
            <person name="Kim D."/>
            <person name="Ryu S."/>
            <person name="Kim W."/>
        </authorList>
    </citation>
    <scope>NUCLEOTIDE SEQUENCE [LARGE SCALE GENOMIC DNA]</scope>
    <source>
        <tissue evidence="2">Muscle</tissue>
    </source>
</reference>
<dbReference type="AlphaFoldDB" id="A0A5B7DLI8"/>
<proteinExistence type="predicted"/>
<organism evidence="2 3">
    <name type="scientific">Portunus trituberculatus</name>
    <name type="common">Swimming crab</name>
    <name type="synonym">Neptunus trituberculatus</name>
    <dbReference type="NCBI Taxonomy" id="210409"/>
    <lineage>
        <taxon>Eukaryota</taxon>
        <taxon>Metazoa</taxon>
        <taxon>Ecdysozoa</taxon>
        <taxon>Arthropoda</taxon>
        <taxon>Crustacea</taxon>
        <taxon>Multicrustacea</taxon>
        <taxon>Malacostraca</taxon>
        <taxon>Eumalacostraca</taxon>
        <taxon>Eucarida</taxon>
        <taxon>Decapoda</taxon>
        <taxon>Pleocyemata</taxon>
        <taxon>Brachyura</taxon>
        <taxon>Eubrachyura</taxon>
        <taxon>Portunoidea</taxon>
        <taxon>Portunidae</taxon>
        <taxon>Portuninae</taxon>
        <taxon>Portunus</taxon>
    </lineage>
</organism>
<sequence length="86" mass="10497">MKGVVGAKEVSTDIFFSVDSTGTLKEEQPPLQHRHWRNTTWRCEEGRRRRRRRRRRRGKVEEGEEEEEKKEEEEEEEYIGIHKKDE</sequence>
<protein>
    <submittedName>
        <fullName evidence="2">Uncharacterized protein</fullName>
    </submittedName>
</protein>
<keyword evidence="3" id="KW-1185">Reference proteome</keyword>
<dbReference type="Proteomes" id="UP000324222">
    <property type="component" value="Unassembled WGS sequence"/>
</dbReference>
<gene>
    <name evidence="2" type="ORF">E2C01_015051</name>
</gene>
<dbReference type="EMBL" id="VSRR010001047">
    <property type="protein sequence ID" value="MPC22045.1"/>
    <property type="molecule type" value="Genomic_DNA"/>
</dbReference>
<evidence type="ECO:0000256" key="1">
    <source>
        <dbReference type="SAM" id="MobiDB-lite"/>
    </source>
</evidence>
<evidence type="ECO:0000313" key="2">
    <source>
        <dbReference type="EMBL" id="MPC22045.1"/>
    </source>
</evidence>